<dbReference type="CDD" id="cd00303">
    <property type="entry name" value="retropepsin_like"/>
    <property type="match status" value="1"/>
</dbReference>
<evidence type="ECO:0000313" key="3">
    <source>
        <dbReference type="Proteomes" id="UP000266723"/>
    </source>
</evidence>
<evidence type="ECO:0000256" key="1">
    <source>
        <dbReference type="SAM" id="MobiDB-lite"/>
    </source>
</evidence>
<dbReference type="SUPFAM" id="SSF50630">
    <property type="entry name" value="Acid proteases"/>
    <property type="match status" value="1"/>
</dbReference>
<gene>
    <name evidence="2" type="ORF">DY000_02048169</name>
</gene>
<protein>
    <recommendedName>
        <fullName evidence="4">Peptidase A2 domain-containing protein</fullName>
    </recommendedName>
</protein>
<dbReference type="PANTHER" id="PTHR33067">
    <property type="entry name" value="RNA-DIRECTED DNA POLYMERASE-RELATED"/>
    <property type="match status" value="1"/>
</dbReference>
<keyword evidence="3" id="KW-1185">Reference proteome</keyword>
<accession>A0ABQ7F8I2</accession>
<reference evidence="2 3" key="1">
    <citation type="journal article" date="2020" name="BMC Genomics">
        <title>Intraspecific diversification of the crop wild relative Brassica cretica Lam. using demographic model selection.</title>
        <authorList>
            <person name="Kioukis A."/>
            <person name="Michalopoulou V.A."/>
            <person name="Briers L."/>
            <person name="Pirintsos S."/>
            <person name="Studholme D.J."/>
            <person name="Pavlidis P."/>
            <person name="Sarris P.F."/>
        </authorList>
    </citation>
    <scope>NUCLEOTIDE SEQUENCE [LARGE SCALE GENOMIC DNA]</scope>
    <source>
        <strain evidence="3">cv. PFS-1207/04</strain>
    </source>
</reference>
<evidence type="ECO:0008006" key="4">
    <source>
        <dbReference type="Google" id="ProtNLM"/>
    </source>
</evidence>
<feature type="region of interest" description="Disordered" evidence="1">
    <location>
        <begin position="99"/>
        <end position="119"/>
    </location>
</feature>
<dbReference type="EMBL" id="QGKV02000297">
    <property type="protein sequence ID" value="KAF3611521.1"/>
    <property type="molecule type" value="Genomic_DNA"/>
</dbReference>
<dbReference type="Pfam" id="PF13975">
    <property type="entry name" value="gag-asp_proteas"/>
    <property type="match status" value="1"/>
</dbReference>
<name>A0ABQ7F8I2_BRACR</name>
<evidence type="ECO:0000313" key="2">
    <source>
        <dbReference type="EMBL" id="KAF3611521.1"/>
    </source>
</evidence>
<dbReference type="Proteomes" id="UP000266723">
    <property type="component" value="Unassembled WGS sequence"/>
</dbReference>
<sequence length="683" mass="77841">MVHGELAALAGRADLCHGRARRASWLVSRLSSPASRPATRSCSPGELARVAAELAGRSVSTILVKHEKLQEGDFEVESSMSFSGSHWCRLTPDFEHRSTDFNQNRSTASPEHRSMMPAESTTSCNAVRILTHEEFAAKHPHPPSPIYVSIDRQTDPAIDRHRETAIDRQPPIPIDRRAPLTYRVQLPMIDVASLNALRPLQITLQIPPVHIQKMQQRFHWRNHSRRPTLPKDCGCSSERPRRLKKRRITLKKRSDPRKFAIPCTVKGIEFPHALCDTGASISILPRVMAGHLGLKLEPSKESFTFVDCSQRGSGGIVRDLEVQIGKTLVPVDFHVLDIKLNWNSSMLLGRAFLSTVGAVCNMQTNQLCLTLIDPHVYYDAILVMKPHTSSGRIDDPEVIAACHCGEEYETVYSASKEIHTATSIDNAPQKSIDIDKEESIDSSPGDWENDYYNSTMAVHTAIPTRDTLHREEYGEDYEEERATEYRGAENLFMQQHNIPEHQQRVTNEFYDTTGGVDDRFRPKHRQHTRPSIDIGDPTSIDRHPGFGKRAYDRDGTRRFHWEENDEYGVYRDDHGHARDRDGHIIHVSKDDIRSLLERASMDEHNYLCLPEHARSFTQTKLVPEIYTKDEINEMLFGVYRAQEKNEGNFQMKLDGVYNPLNDIISWLTTCMEEMRQDIAMIQT</sequence>
<comment type="caution">
    <text evidence="2">The sequence shown here is derived from an EMBL/GenBank/DDBJ whole genome shotgun (WGS) entry which is preliminary data.</text>
</comment>
<dbReference type="InterPro" id="IPR021109">
    <property type="entry name" value="Peptidase_aspartic_dom_sf"/>
</dbReference>
<feature type="compositionally biased region" description="Basic and acidic residues" evidence="1">
    <location>
        <begin position="539"/>
        <end position="549"/>
    </location>
</feature>
<dbReference type="Gene3D" id="2.40.70.10">
    <property type="entry name" value="Acid Proteases"/>
    <property type="match status" value="1"/>
</dbReference>
<dbReference type="PANTHER" id="PTHR33067:SF31">
    <property type="entry name" value="RNA-DIRECTED DNA POLYMERASE"/>
    <property type="match status" value="1"/>
</dbReference>
<feature type="compositionally biased region" description="Polar residues" evidence="1">
    <location>
        <begin position="100"/>
        <end position="109"/>
    </location>
</feature>
<organism evidence="2 3">
    <name type="scientific">Brassica cretica</name>
    <name type="common">Mustard</name>
    <dbReference type="NCBI Taxonomy" id="69181"/>
    <lineage>
        <taxon>Eukaryota</taxon>
        <taxon>Viridiplantae</taxon>
        <taxon>Streptophyta</taxon>
        <taxon>Embryophyta</taxon>
        <taxon>Tracheophyta</taxon>
        <taxon>Spermatophyta</taxon>
        <taxon>Magnoliopsida</taxon>
        <taxon>eudicotyledons</taxon>
        <taxon>Gunneridae</taxon>
        <taxon>Pentapetalae</taxon>
        <taxon>rosids</taxon>
        <taxon>malvids</taxon>
        <taxon>Brassicales</taxon>
        <taxon>Brassicaceae</taxon>
        <taxon>Brassiceae</taxon>
        <taxon>Brassica</taxon>
    </lineage>
</organism>
<feature type="region of interest" description="Disordered" evidence="1">
    <location>
        <begin position="514"/>
        <end position="549"/>
    </location>
</feature>
<proteinExistence type="predicted"/>